<keyword evidence="10" id="KW-0812">Transmembrane</keyword>
<feature type="repeat" description="TPR" evidence="9">
    <location>
        <begin position="200"/>
        <end position="233"/>
    </location>
</feature>
<dbReference type="EC" id="2.7.13.3" evidence="2"/>
<dbReference type="GO" id="GO:0005524">
    <property type="term" value="F:ATP binding"/>
    <property type="evidence" value="ECO:0007669"/>
    <property type="project" value="UniProtKB-KW"/>
</dbReference>
<dbReference type="Pfam" id="PF00512">
    <property type="entry name" value="HisKA"/>
    <property type="match status" value="1"/>
</dbReference>
<evidence type="ECO:0000256" key="5">
    <source>
        <dbReference type="ARBA" id="ARBA00022741"/>
    </source>
</evidence>
<dbReference type="SUPFAM" id="SSF55874">
    <property type="entry name" value="ATPase domain of HSP90 chaperone/DNA topoisomerase II/histidine kinase"/>
    <property type="match status" value="1"/>
</dbReference>
<dbReference type="InterPro" id="IPR036890">
    <property type="entry name" value="HATPase_C_sf"/>
</dbReference>
<dbReference type="OrthoDB" id="9810447at2"/>
<dbReference type="GO" id="GO:0000156">
    <property type="term" value="F:phosphorelay response regulator activity"/>
    <property type="evidence" value="ECO:0007669"/>
    <property type="project" value="TreeGrafter"/>
</dbReference>
<dbReference type="InterPro" id="IPR036097">
    <property type="entry name" value="HisK_dim/P_sf"/>
</dbReference>
<dbReference type="SUPFAM" id="SSF48452">
    <property type="entry name" value="TPR-like"/>
    <property type="match status" value="2"/>
</dbReference>
<evidence type="ECO:0000256" key="2">
    <source>
        <dbReference type="ARBA" id="ARBA00012438"/>
    </source>
</evidence>
<dbReference type="PANTHER" id="PTHR42878:SF7">
    <property type="entry name" value="SENSOR HISTIDINE KINASE GLRK"/>
    <property type="match status" value="1"/>
</dbReference>
<dbReference type="Pfam" id="PF02518">
    <property type="entry name" value="HATPase_c"/>
    <property type="match status" value="1"/>
</dbReference>
<keyword evidence="13" id="KW-1185">Reference proteome</keyword>
<feature type="repeat" description="TPR" evidence="9">
    <location>
        <begin position="160"/>
        <end position="193"/>
    </location>
</feature>
<dbReference type="InterPro" id="IPR003661">
    <property type="entry name" value="HisK_dim/P_dom"/>
</dbReference>
<dbReference type="RefSeq" id="WP_147135396.1">
    <property type="nucleotide sequence ID" value="NZ_VOSC01000025.1"/>
</dbReference>
<keyword evidence="9" id="KW-0802">TPR repeat</keyword>
<accession>A0A5C7ATP9</accession>
<dbReference type="GO" id="GO:0000155">
    <property type="term" value="F:phosphorelay sensor kinase activity"/>
    <property type="evidence" value="ECO:0007669"/>
    <property type="project" value="InterPro"/>
</dbReference>
<dbReference type="InterPro" id="IPR005467">
    <property type="entry name" value="His_kinase_dom"/>
</dbReference>
<dbReference type="GO" id="GO:0030295">
    <property type="term" value="F:protein kinase activator activity"/>
    <property type="evidence" value="ECO:0007669"/>
    <property type="project" value="TreeGrafter"/>
</dbReference>
<dbReference type="InterPro" id="IPR019734">
    <property type="entry name" value="TPR_rpt"/>
</dbReference>
<comment type="catalytic activity">
    <reaction evidence="1">
        <text>ATP + protein L-histidine = ADP + protein N-phospho-L-histidine.</text>
        <dbReference type="EC" id="2.7.13.3"/>
    </reaction>
</comment>
<evidence type="ECO:0000256" key="4">
    <source>
        <dbReference type="ARBA" id="ARBA00022679"/>
    </source>
</evidence>
<dbReference type="SUPFAM" id="SSF47384">
    <property type="entry name" value="Homodimeric domain of signal transducing histidine kinase"/>
    <property type="match status" value="1"/>
</dbReference>
<evidence type="ECO:0000313" key="13">
    <source>
        <dbReference type="Proteomes" id="UP000321790"/>
    </source>
</evidence>
<keyword evidence="8" id="KW-0902">Two-component regulatory system</keyword>
<dbReference type="PRINTS" id="PR00344">
    <property type="entry name" value="BCTRLSENSOR"/>
</dbReference>
<dbReference type="Gene3D" id="1.10.287.130">
    <property type="match status" value="1"/>
</dbReference>
<reference evidence="13" key="1">
    <citation type="submission" date="2019-08" db="EMBL/GenBank/DDBJ databases">
        <title>Seonamhaeicola sediminis sp. nov., isolated from marine sediment.</title>
        <authorList>
            <person name="Cao W.R."/>
        </authorList>
    </citation>
    <scope>NUCLEOTIDE SEQUENCE [LARGE SCALE GENOMIC DNA]</scope>
    <source>
        <strain evidence="13">Gy8</strain>
    </source>
</reference>
<organism evidence="12 13">
    <name type="scientific">Seonamhaeicola algicola</name>
    <dbReference type="NCBI Taxonomy" id="1719036"/>
    <lineage>
        <taxon>Bacteria</taxon>
        <taxon>Pseudomonadati</taxon>
        <taxon>Bacteroidota</taxon>
        <taxon>Flavobacteriia</taxon>
        <taxon>Flavobacteriales</taxon>
        <taxon>Flavobacteriaceae</taxon>
    </lineage>
</organism>
<dbReference type="SMART" id="SM00387">
    <property type="entry name" value="HATPase_c"/>
    <property type="match status" value="1"/>
</dbReference>
<evidence type="ECO:0000256" key="8">
    <source>
        <dbReference type="ARBA" id="ARBA00023012"/>
    </source>
</evidence>
<dbReference type="SMART" id="SM00388">
    <property type="entry name" value="HisKA"/>
    <property type="match status" value="1"/>
</dbReference>
<keyword evidence="7" id="KW-0067">ATP-binding</keyword>
<feature type="domain" description="Histidine kinase" evidence="11">
    <location>
        <begin position="472"/>
        <end position="686"/>
    </location>
</feature>
<dbReference type="SMART" id="SM00028">
    <property type="entry name" value="TPR"/>
    <property type="match status" value="5"/>
</dbReference>
<dbReference type="AlphaFoldDB" id="A0A5C7ATP9"/>
<dbReference type="InterPro" id="IPR003594">
    <property type="entry name" value="HATPase_dom"/>
</dbReference>
<comment type="caution">
    <text evidence="12">The sequence shown here is derived from an EMBL/GenBank/DDBJ whole genome shotgun (WGS) entry which is preliminary data.</text>
</comment>
<keyword evidence="5" id="KW-0547">Nucleotide-binding</keyword>
<dbReference type="FunFam" id="3.30.565.10:FF:000006">
    <property type="entry name" value="Sensor histidine kinase WalK"/>
    <property type="match status" value="1"/>
</dbReference>
<evidence type="ECO:0000256" key="6">
    <source>
        <dbReference type="ARBA" id="ARBA00022777"/>
    </source>
</evidence>
<dbReference type="InterPro" id="IPR004358">
    <property type="entry name" value="Sig_transdc_His_kin-like_C"/>
</dbReference>
<dbReference type="Pfam" id="PF13424">
    <property type="entry name" value="TPR_12"/>
    <property type="match status" value="1"/>
</dbReference>
<evidence type="ECO:0000313" key="12">
    <source>
        <dbReference type="EMBL" id="TXE09865.1"/>
    </source>
</evidence>
<evidence type="ECO:0000256" key="1">
    <source>
        <dbReference type="ARBA" id="ARBA00000085"/>
    </source>
</evidence>
<evidence type="ECO:0000256" key="3">
    <source>
        <dbReference type="ARBA" id="ARBA00022553"/>
    </source>
</evidence>
<dbReference type="PROSITE" id="PS50005">
    <property type="entry name" value="TPR"/>
    <property type="match status" value="2"/>
</dbReference>
<keyword evidence="6" id="KW-0418">Kinase</keyword>
<keyword evidence="4" id="KW-0808">Transferase</keyword>
<dbReference type="EMBL" id="VOSC01000025">
    <property type="protein sequence ID" value="TXE09865.1"/>
    <property type="molecule type" value="Genomic_DNA"/>
</dbReference>
<dbReference type="Proteomes" id="UP000321790">
    <property type="component" value="Unassembled WGS sequence"/>
</dbReference>
<evidence type="ECO:0000256" key="10">
    <source>
        <dbReference type="SAM" id="Phobius"/>
    </source>
</evidence>
<proteinExistence type="predicted"/>
<dbReference type="PANTHER" id="PTHR42878">
    <property type="entry name" value="TWO-COMPONENT HISTIDINE KINASE"/>
    <property type="match status" value="1"/>
</dbReference>
<feature type="transmembrane region" description="Helical" evidence="10">
    <location>
        <begin position="405"/>
        <end position="426"/>
    </location>
</feature>
<dbReference type="InterPro" id="IPR011990">
    <property type="entry name" value="TPR-like_helical_dom_sf"/>
</dbReference>
<sequence>MRRIFTLLIFLFVCIGYSQTNDIDSLTIQLAYQNQDSLKVDTSLNLIKSLYQIGEYDRALKYIVQSERLSSDINYEKGIAQITFYKALIYAQKDDYINALSGYKKAKELFYNLNDTLHIAKVNNSIGSIEIKRGNYNKGLQYTLAALKPLEANNAPFHLKIAYNNLASAYIKNNNFDEAVTYYEKTLALQEQLKDEKGANVSYSNLAELYSQKKEHRKAINYYEKILKRIKTDSARAEIYPKLGGEYLKFNDYSKATLYLVRGYNVTKRTNDKANLLITLNNLANLNIQQDRLVVAEKQLLEARELAIDLDNKQELLKHYKLRKSLDSIRKKFDKAFVWQREYYDLKQTLDQEKIAALENAASTKNDLAVVTDLKKPETKNTNNQSINNSTPVYNEDTQLDKFKLIFYGLLAALAIVTTFLVLIYLKRNSNIKYTQELEEKNIKIELQNQAFLEQTKHLENVNNVKDKLFSIVSHDLKDSLSSINGFIELLKDGSLSREEFDNLIPELSENANNASLLLFNLLNWSKSQMQSLEPKPSLFDVQEVFEDKIKLIEQRVESKGINLVDHSLRDFAYADRSMFEIVVQNLLANAIKFSKKGDTITISNHISNGSCIISIADTGIGISKENLEKLFKNTSFTTMGTSNEKGTGLGLSICKELVELNHGKIWVESTVNVGSTFYVQLPKSKPS</sequence>
<dbReference type="Gene3D" id="3.30.565.10">
    <property type="entry name" value="Histidine kinase-like ATPase, C-terminal domain"/>
    <property type="match status" value="1"/>
</dbReference>
<evidence type="ECO:0000259" key="11">
    <source>
        <dbReference type="PROSITE" id="PS50109"/>
    </source>
</evidence>
<dbReference type="InterPro" id="IPR050351">
    <property type="entry name" value="BphY/WalK/GraS-like"/>
</dbReference>
<keyword evidence="10" id="KW-0472">Membrane</keyword>
<dbReference type="CDD" id="cd00082">
    <property type="entry name" value="HisKA"/>
    <property type="match status" value="1"/>
</dbReference>
<dbReference type="PROSITE" id="PS50109">
    <property type="entry name" value="HIS_KIN"/>
    <property type="match status" value="1"/>
</dbReference>
<evidence type="ECO:0000256" key="9">
    <source>
        <dbReference type="PROSITE-ProRule" id="PRU00339"/>
    </source>
</evidence>
<gene>
    <name evidence="12" type="ORF">FUA26_10275</name>
</gene>
<protein>
    <recommendedName>
        <fullName evidence="2">histidine kinase</fullName>
        <ecNumber evidence="2">2.7.13.3</ecNumber>
    </recommendedName>
</protein>
<evidence type="ECO:0000256" key="7">
    <source>
        <dbReference type="ARBA" id="ARBA00022840"/>
    </source>
</evidence>
<dbReference type="GO" id="GO:0007234">
    <property type="term" value="P:osmosensory signaling via phosphorelay pathway"/>
    <property type="evidence" value="ECO:0007669"/>
    <property type="project" value="TreeGrafter"/>
</dbReference>
<name>A0A5C7ATP9_9FLAO</name>
<keyword evidence="10" id="KW-1133">Transmembrane helix</keyword>
<dbReference type="Gene3D" id="1.25.40.10">
    <property type="entry name" value="Tetratricopeptide repeat domain"/>
    <property type="match status" value="3"/>
</dbReference>
<keyword evidence="3" id="KW-0597">Phosphoprotein</keyword>